<accession>A0ABQ4V5I1</accession>
<proteinExistence type="predicted"/>
<organism evidence="4 5">
    <name type="scientific">Mycolicibacterium cyprinidarum</name>
    <dbReference type="NCBI Taxonomy" id="2860311"/>
    <lineage>
        <taxon>Bacteria</taxon>
        <taxon>Bacillati</taxon>
        <taxon>Actinomycetota</taxon>
        <taxon>Actinomycetes</taxon>
        <taxon>Mycobacteriales</taxon>
        <taxon>Mycobacteriaceae</taxon>
        <taxon>Mycolicibacterium</taxon>
    </lineage>
</organism>
<dbReference type="Gene3D" id="2.60.40.1240">
    <property type="match status" value="1"/>
</dbReference>
<feature type="chain" id="PRO_5046651674" description="DUF4352 domain-containing protein" evidence="2">
    <location>
        <begin position="26"/>
        <end position="156"/>
    </location>
</feature>
<comment type="caution">
    <text evidence="4">The sequence shown here is derived from an EMBL/GenBank/DDBJ whole genome shotgun (WGS) entry which is preliminary data.</text>
</comment>
<evidence type="ECO:0000259" key="3">
    <source>
        <dbReference type="Pfam" id="PF11611"/>
    </source>
</evidence>
<reference evidence="4 5" key="1">
    <citation type="submission" date="2021-08" db="EMBL/GenBank/DDBJ databases">
        <title>Draft genome sequence of Mycolicibacterium sp. NGTWS1702 strain.</title>
        <authorList>
            <person name="Matsumoto M."/>
            <person name="Tang B.C.C."/>
            <person name="Machida Y."/>
            <person name="Matoyama H."/>
            <person name="Kishihara T."/>
            <person name="Sato S."/>
            <person name="Kondo I."/>
            <person name="Sano M."/>
            <person name="Kato G."/>
        </authorList>
    </citation>
    <scope>NUCLEOTIDE SEQUENCE [LARGE SCALE GENOMIC DNA]</scope>
    <source>
        <strain evidence="4 5">NGTWSNA01</strain>
    </source>
</reference>
<dbReference type="EMBL" id="BPRH01000692">
    <property type="protein sequence ID" value="GJF10490.1"/>
    <property type="molecule type" value="Genomic_DNA"/>
</dbReference>
<feature type="signal peptide" evidence="2">
    <location>
        <begin position="1"/>
        <end position="25"/>
    </location>
</feature>
<protein>
    <recommendedName>
        <fullName evidence="3">DUF4352 domain-containing protein</fullName>
    </recommendedName>
</protein>
<name>A0ABQ4V5I1_9MYCO</name>
<keyword evidence="5" id="KW-1185">Reference proteome</keyword>
<feature type="domain" description="DUF4352" evidence="3">
    <location>
        <begin position="37"/>
        <end position="137"/>
    </location>
</feature>
<sequence length="156" mass="16272">MLAGGLLGAFLSVCAVLLHISSSHQDVPASPAATTSMEKPIRDGQIEFLVRSSQPIVVSPGPPPDLVQVVKVRLTNTGTSPQSVSVDDQVMIDDRGHEYPTDPLVSAQLNTTQAMELQSGDTAEISLPFDVPGEARPAVVLLHAGSLTPGVAVTLK</sequence>
<dbReference type="InterPro" id="IPR029050">
    <property type="entry name" value="Immunoprotect_excell_Ig-like"/>
</dbReference>
<keyword evidence="1 2" id="KW-0732">Signal</keyword>
<gene>
    <name evidence="4" type="ORF">NGTWS1702_06330</name>
</gene>
<dbReference type="Pfam" id="PF11611">
    <property type="entry name" value="DUF4352"/>
    <property type="match status" value="1"/>
</dbReference>
<evidence type="ECO:0000256" key="1">
    <source>
        <dbReference type="ARBA" id="ARBA00022729"/>
    </source>
</evidence>
<dbReference type="Proteomes" id="UP001060504">
    <property type="component" value="Unassembled WGS sequence"/>
</dbReference>
<dbReference type="InterPro" id="IPR029051">
    <property type="entry name" value="DUF4352"/>
</dbReference>
<evidence type="ECO:0000313" key="5">
    <source>
        <dbReference type="Proteomes" id="UP001060504"/>
    </source>
</evidence>
<evidence type="ECO:0000256" key="2">
    <source>
        <dbReference type="SAM" id="SignalP"/>
    </source>
</evidence>
<evidence type="ECO:0000313" key="4">
    <source>
        <dbReference type="EMBL" id="GJF10490.1"/>
    </source>
</evidence>